<comment type="caution">
    <text evidence="6">The sequence shown here is derived from an EMBL/GenBank/DDBJ whole genome shotgun (WGS) entry which is preliminary data.</text>
</comment>
<dbReference type="InterPro" id="IPR050807">
    <property type="entry name" value="TransReg_Diox_bact_type"/>
</dbReference>
<evidence type="ECO:0000313" key="6">
    <source>
        <dbReference type="EMBL" id="CAG5004033.1"/>
    </source>
</evidence>
<name>A0A916JFU9_9BACT</name>
<dbReference type="Proteomes" id="UP000680038">
    <property type="component" value="Unassembled WGS sequence"/>
</dbReference>
<keyword evidence="1" id="KW-0805">Transcription regulation</keyword>
<evidence type="ECO:0000256" key="3">
    <source>
        <dbReference type="ARBA" id="ARBA00023163"/>
    </source>
</evidence>
<sequence length="193" mass="22275">MLGEKIRDIRTLKRLSQENMADLPGIATTAYGDIERNKTELSFQCLLQIAGILEVDISCILSFGEEIPHLFPRPATKARHYNRKELLFALENQKLEIEKLLAAIAQLKAKKEKTELELKYLMEKLDLALLSIRTVTRSPDIYQDYHHLHVAAGSHSCLFPQSAFQEKVKKKLKYVNQPICYFSLFRRDISLDQ</sequence>
<feature type="domain" description="HTH cro/C1-type" evidence="5">
    <location>
        <begin position="6"/>
        <end position="60"/>
    </location>
</feature>
<keyword evidence="3" id="KW-0804">Transcription</keyword>
<evidence type="ECO:0000256" key="4">
    <source>
        <dbReference type="SAM" id="Coils"/>
    </source>
</evidence>
<dbReference type="SMART" id="SM00530">
    <property type="entry name" value="HTH_XRE"/>
    <property type="match status" value="1"/>
</dbReference>
<keyword evidence="7" id="KW-1185">Reference proteome</keyword>
<organism evidence="6 7">
    <name type="scientific">Dyadobacter helix</name>
    <dbReference type="NCBI Taxonomy" id="2822344"/>
    <lineage>
        <taxon>Bacteria</taxon>
        <taxon>Pseudomonadati</taxon>
        <taxon>Bacteroidota</taxon>
        <taxon>Cytophagia</taxon>
        <taxon>Cytophagales</taxon>
        <taxon>Spirosomataceae</taxon>
        <taxon>Dyadobacter</taxon>
    </lineage>
</organism>
<dbReference type="PANTHER" id="PTHR46797">
    <property type="entry name" value="HTH-TYPE TRANSCRIPTIONAL REGULATOR"/>
    <property type="match status" value="1"/>
</dbReference>
<evidence type="ECO:0000259" key="5">
    <source>
        <dbReference type="PROSITE" id="PS50943"/>
    </source>
</evidence>
<keyword evidence="2" id="KW-0238">DNA-binding</keyword>
<evidence type="ECO:0000256" key="2">
    <source>
        <dbReference type="ARBA" id="ARBA00023125"/>
    </source>
</evidence>
<dbReference type="PROSITE" id="PS50943">
    <property type="entry name" value="HTH_CROC1"/>
    <property type="match status" value="1"/>
</dbReference>
<accession>A0A916JFU9</accession>
<keyword evidence="4" id="KW-0175">Coiled coil</keyword>
<evidence type="ECO:0000313" key="7">
    <source>
        <dbReference type="Proteomes" id="UP000680038"/>
    </source>
</evidence>
<dbReference type="InterPro" id="IPR001387">
    <property type="entry name" value="Cro/C1-type_HTH"/>
</dbReference>
<dbReference type="AlphaFoldDB" id="A0A916JFU9"/>
<dbReference type="PANTHER" id="PTHR46797:SF23">
    <property type="entry name" value="HTH-TYPE TRANSCRIPTIONAL REGULATOR SUTR"/>
    <property type="match status" value="1"/>
</dbReference>
<evidence type="ECO:0000256" key="1">
    <source>
        <dbReference type="ARBA" id="ARBA00023015"/>
    </source>
</evidence>
<dbReference type="EMBL" id="CAJRAF010000002">
    <property type="protein sequence ID" value="CAG5004033.1"/>
    <property type="molecule type" value="Genomic_DNA"/>
</dbReference>
<dbReference type="GO" id="GO:0003700">
    <property type="term" value="F:DNA-binding transcription factor activity"/>
    <property type="evidence" value="ECO:0007669"/>
    <property type="project" value="TreeGrafter"/>
</dbReference>
<feature type="coiled-coil region" evidence="4">
    <location>
        <begin position="90"/>
        <end position="124"/>
    </location>
</feature>
<dbReference type="CDD" id="cd00093">
    <property type="entry name" value="HTH_XRE"/>
    <property type="match status" value="1"/>
</dbReference>
<dbReference type="Gene3D" id="1.10.260.40">
    <property type="entry name" value="lambda repressor-like DNA-binding domains"/>
    <property type="match status" value="1"/>
</dbReference>
<dbReference type="InterPro" id="IPR010982">
    <property type="entry name" value="Lambda_DNA-bd_dom_sf"/>
</dbReference>
<dbReference type="Pfam" id="PF01381">
    <property type="entry name" value="HTH_3"/>
    <property type="match status" value="1"/>
</dbReference>
<proteinExistence type="predicted"/>
<dbReference type="GO" id="GO:0003677">
    <property type="term" value="F:DNA binding"/>
    <property type="evidence" value="ECO:0007669"/>
    <property type="project" value="UniProtKB-KW"/>
</dbReference>
<gene>
    <name evidence="6" type="ORF">DYBT9275_03285</name>
</gene>
<reference evidence="6" key="1">
    <citation type="submission" date="2021-04" db="EMBL/GenBank/DDBJ databases">
        <authorList>
            <person name="Rodrigo-Torres L."/>
            <person name="Arahal R. D."/>
            <person name="Lucena T."/>
        </authorList>
    </citation>
    <scope>NUCLEOTIDE SEQUENCE</scope>
    <source>
        <strain evidence="6">CECT 9275</strain>
    </source>
</reference>
<dbReference type="SUPFAM" id="SSF47413">
    <property type="entry name" value="lambda repressor-like DNA-binding domains"/>
    <property type="match status" value="1"/>
</dbReference>
<protein>
    <recommendedName>
        <fullName evidence="5">HTH cro/C1-type domain-containing protein</fullName>
    </recommendedName>
</protein>
<dbReference type="GO" id="GO:0005829">
    <property type="term" value="C:cytosol"/>
    <property type="evidence" value="ECO:0007669"/>
    <property type="project" value="TreeGrafter"/>
</dbReference>